<evidence type="ECO:0000256" key="1">
    <source>
        <dbReference type="SAM" id="Phobius"/>
    </source>
</evidence>
<dbReference type="PROSITE" id="PS51257">
    <property type="entry name" value="PROKAR_LIPOPROTEIN"/>
    <property type="match status" value="1"/>
</dbReference>
<dbReference type="RefSeq" id="WP_144048369.1">
    <property type="nucleotide sequence ID" value="NZ_CP041614.1"/>
</dbReference>
<gene>
    <name evidence="2" type="ORF">FM037_25895</name>
</gene>
<dbReference type="EMBL" id="CP041614">
    <property type="protein sequence ID" value="QDO86060.1"/>
    <property type="molecule type" value="Genomic_DNA"/>
</dbReference>
<name>A0ABX5X3X9_9GAMM</name>
<reference evidence="2 3" key="1">
    <citation type="submission" date="2019-07" db="EMBL/GenBank/DDBJ databases">
        <title>Shewanella sp. YLB-06 whole genomic sequence.</title>
        <authorList>
            <person name="Yu L."/>
        </authorList>
    </citation>
    <scope>NUCLEOTIDE SEQUENCE [LARGE SCALE GENOMIC DNA]</scope>
    <source>
        <strain evidence="2 3">YLB-06</strain>
    </source>
</reference>
<evidence type="ECO:0008006" key="4">
    <source>
        <dbReference type="Google" id="ProtNLM"/>
    </source>
</evidence>
<feature type="transmembrane region" description="Helical" evidence="1">
    <location>
        <begin position="12"/>
        <end position="34"/>
    </location>
</feature>
<sequence>MRNLMFSGKKLSPWLNGIIIMISLTITGCTSILAPTTHSQQVLHVSVSELGQYWIVKDGVMDWSVLFQDQVITGDFTANFAINSQGEIQLMELTQISGSLKTDELKLESFSRQSFIATKGNYSNQPVSVTARVILN</sequence>
<keyword evidence="1" id="KW-0812">Transmembrane</keyword>
<accession>A0ABX5X3X9</accession>
<evidence type="ECO:0000313" key="3">
    <source>
        <dbReference type="Proteomes" id="UP000315947"/>
    </source>
</evidence>
<proteinExistence type="predicted"/>
<dbReference type="Proteomes" id="UP000315947">
    <property type="component" value="Chromosome"/>
</dbReference>
<evidence type="ECO:0000313" key="2">
    <source>
        <dbReference type="EMBL" id="QDO86060.1"/>
    </source>
</evidence>
<keyword evidence="1" id="KW-1133">Transmembrane helix</keyword>
<protein>
    <recommendedName>
        <fullName evidence="4">Lipoprotein</fullName>
    </recommendedName>
</protein>
<organism evidence="2 3">
    <name type="scientific">Shewanella psychropiezotolerans</name>
    <dbReference type="NCBI Taxonomy" id="2593655"/>
    <lineage>
        <taxon>Bacteria</taxon>
        <taxon>Pseudomonadati</taxon>
        <taxon>Pseudomonadota</taxon>
        <taxon>Gammaproteobacteria</taxon>
        <taxon>Alteromonadales</taxon>
        <taxon>Shewanellaceae</taxon>
        <taxon>Shewanella</taxon>
    </lineage>
</organism>
<keyword evidence="1" id="KW-0472">Membrane</keyword>
<keyword evidence="3" id="KW-1185">Reference proteome</keyword>